<gene>
    <name evidence="4" type="ORF">GH754_13925</name>
</gene>
<feature type="transmembrane region" description="Helical" evidence="2">
    <location>
        <begin position="203"/>
        <end position="224"/>
    </location>
</feature>
<proteinExistence type="predicted"/>
<keyword evidence="5" id="KW-1185">Reference proteome</keyword>
<dbReference type="PANTHER" id="PTHR42736">
    <property type="entry name" value="PROTEIN-GLUTAMINE GAMMA-GLUTAMYLTRANSFERASE"/>
    <property type="match status" value="1"/>
</dbReference>
<feature type="transmembrane region" description="Helical" evidence="2">
    <location>
        <begin position="116"/>
        <end position="138"/>
    </location>
</feature>
<feature type="region of interest" description="Disordered" evidence="1">
    <location>
        <begin position="579"/>
        <end position="600"/>
    </location>
</feature>
<feature type="transmembrane region" description="Helical" evidence="2">
    <location>
        <begin position="607"/>
        <end position="628"/>
    </location>
</feature>
<evidence type="ECO:0000313" key="5">
    <source>
        <dbReference type="Proteomes" id="UP000480185"/>
    </source>
</evidence>
<name>A0A6G1X941_9BACI</name>
<evidence type="ECO:0000313" key="4">
    <source>
        <dbReference type="EMBL" id="MRG87390.1"/>
    </source>
</evidence>
<dbReference type="InterPro" id="IPR002931">
    <property type="entry name" value="Transglutaminase-like"/>
</dbReference>
<feature type="transmembrane region" description="Helical" evidence="2">
    <location>
        <begin position="12"/>
        <end position="30"/>
    </location>
</feature>
<dbReference type="SMART" id="SM00460">
    <property type="entry name" value="TGc"/>
    <property type="match status" value="1"/>
</dbReference>
<dbReference type="SUPFAM" id="SSF54001">
    <property type="entry name" value="Cysteine proteinases"/>
    <property type="match status" value="1"/>
</dbReference>
<dbReference type="RefSeq" id="WP_153729284.1">
    <property type="nucleotide sequence ID" value="NZ_WJNH01000009.1"/>
</dbReference>
<dbReference type="EMBL" id="WJNH01000009">
    <property type="protein sequence ID" value="MRG87390.1"/>
    <property type="molecule type" value="Genomic_DNA"/>
</dbReference>
<dbReference type="InterPro" id="IPR038765">
    <property type="entry name" value="Papain-like_cys_pep_sf"/>
</dbReference>
<feature type="transmembrane region" description="Helical" evidence="2">
    <location>
        <begin position="145"/>
        <end position="164"/>
    </location>
</feature>
<dbReference type="PANTHER" id="PTHR42736:SF1">
    <property type="entry name" value="PROTEIN-GLUTAMINE GAMMA-GLUTAMYLTRANSFERASE"/>
    <property type="match status" value="1"/>
</dbReference>
<feature type="transmembrane region" description="Helical" evidence="2">
    <location>
        <begin position="42"/>
        <end position="58"/>
    </location>
</feature>
<evidence type="ECO:0000259" key="3">
    <source>
        <dbReference type="SMART" id="SM00460"/>
    </source>
</evidence>
<feature type="compositionally biased region" description="Acidic residues" evidence="1">
    <location>
        <begin position="579"/>
        <end position="599"/>
    </location>
</feature>
<organism evidence="4 5">
    <name type="scientific">Salinibacillus xinjiangensis</name>
    <dbReference type="NCBI Taxonomy" id="1229268"/>
    <lineage>
        <taxon>Bacteria</taxon>
        <taxon>Bacillati</taxon>
        <taxon>Bacillota</taxon>
        <taxon>Bacilli</taxon>
        <taxon>Bacillales</taxon>
        <taxon>Bacillaceae</taxon>
        <taxon>Salinibacillus</taxon>
    </lineage>
</organism>
<accession>A0A6G1X941</accession>
<evidence type="ECO:0000256" key="2">
    <source>
        <dbReference type="SAM" id="Phobius"/>
    </source>
</evidence>
<reference evidence="4 5" key="1">
    <citation type="submission" date="2019-11" db="EMBL/GenBank/DDBJ databases">
        <authorList>
            <person name="Li J."/>
        </authorList>
    </citation>
    <scope>NUCLEOTIDE SEQUENCE [LARGE SCALE GENOMIC DNA]</scope>
    <source>
        <strain evidence="4 5">J4</strain>
    </source>
</reference>
<dbReference type="OrthoDB" id="9804872at2"/>
<keyword evidence="2" id="KW-1133">Transmembrane helix</keyword>
<feature type="transmembrane region" description="Helical" evidence="2">
    <location>
        <begin position="70"/>
        <end position="96"/>
    </location>
</feature>
<protein>
    <submittedName>
        <fullName evidence="4">DUF4129 domain-containing protein</fullName>
    </submittedName>
</protein>
<sequence>MRLKQEQQPNQVFLNVVLYIGSFLLLWEWLRPLDQITDTGNVLIFILYMSFCFFLTYMQIQWWITFPLKLLGLLFILDGLFFQEQFLSASWFQHLLFDIQYNFSVMSEQQWWEMTALFRSMLFLILLWLMSYLLYYWFVIAKRTLFFVLLTFIYLTVVDTFTVYDAKYAIIRTFLISMIILGLTNFQRILIKEKIFRIPKGNYIAWVLPLIAIVLFSSVVGFAAPKYSPQWPDPVPFLKSTAENAGGGSGTGSGIKKVGYGENDERLGGAFVQDETVVFRAQVEDAQYWKIETKDVYTGKGWVRSGERPFAESDDGTIEFNDIADTVETEPQQATINFNNEELLPKLVYPYGLSQINLNGESPYQYSYSQDTGEIYPKLGNERVQMGSYEVSYDQPVYSLKVLREGSVDDPSVIQERYTQLPETLPQRVKDLAAEITADENNRYDKTKAVEGFFKSPDFQYSTTDVPVPDDNEDYVDQFLFESHLGYCDNFSTSMVVLLRSVDIPARWVKGFGAGEIVERNPTEGNTYEITNSNAHSWVEVYFPDAGWVPFEPTKGFYNPVDFTSGQSLEDLLNNQEEEDIPVSEMEEEPNDPAEEEEQGGSASFTIPWDVLLIVGLVLLAISGLLYWKRFTWMYWLKRRQFHKKNDVETYLKSYQFLLSLLNKKGIKREDDQTLREYARTVDRKLQSSEMGRLTYYYERILYRDDTDTSQWNKMRQLWENLINRVKY</sequence>
<dbReference type="Proteomes" id="UP000480185">
    <property type="component" value="Unassembled WGS sequence"/>
</dbReference>
<dbReference type="Pfam" id="PF01841">
    <property type="entry name" value="Transglut_core"/>
    <property type="match status" value="1"/>
</dbReference>
<keyword evidence="2" id="KW-0472">Membrane</keyword>
<comment type="caution">
    <text evidence="4">The sequence shown here is derived from an EMBL/GenBank/DDBJ whole genome shotgun (WGS) entry which is preliminary data.</text>
</comment>
<feature type="transmembrane region" description="Helical" evidence="2">
    <location>
        <begin position="170"/>
        <end position="191"/>
    </location>
</feature>
<dbReference type="Pfam" id="PF13559">
    <property type="entry name" value="DUF4129"/>
    <property type="match status" value="1"/>
</dbReference>
<keyword evidence="2" id="KW-0812">Transmembrane</keyword>
<evidence type="ECO:0000256" key="1">
    <source>
        <dbReference type="SAM" id="MobiDB-lite"/>
    </source>
</evidence>
<dbReference type="InterPro" id="IPR025403">
    <property type="entry name" value="TgpA-like_C"/>
</dbReference>
<dbReference type="Gene3D" id="3.10.620.30">
    <property type="match status" value="1"/>
</dbReference>
<dbReference type="InterPro" id="IPR052901">
    <property type="entry name" value="Bact_TGase-like"/>
</dbReference>
<dbReference type="AlphaFoldDB" id="A0A6G1X941"/>
<feature type="domain" description="Transglutaminase-like" evidence="3">
    <location>
        <begin position="480"/>
        <end position="555"/>
    </location>
</feature>